<keyword evidence="3" id="KW-0238">DNA-binding</keyword>
<evidence type="ECO:0000256" key="3">
    <source>
        <dbReference type="ARBA" id="ARBA00023125"/>
    </source>
</evidence>
<dbReference type="PANTHER" id="PTHR30346">
    <property type="entry name" value="TRANSCRIPTIONAL DUAL REGULATOR HCAR-RELATED"/>
    <property type="match status" value="1"/>
</dbReference>
<sequence length="208" mass="22897">MLRLSFVTGTEPGKWLRRYEASTREAIDASGSDDPLAELEAGRCDLALVRLPDERVTQRHHVVTLYTEAPGVAVPKDSVYAEVGEAVRPEDVADEIVTLAFTPGTTVEELRGALQVVAANVGVAYAPRPLLKILSKKQVVALELSDENAPITTIALVWEKRADSDRIQDFVGVAKGRTVNSSRTSKAQVKGKNERRSPRSRRGRIRRR</sequence>
<evidence type="ECO:0000259" key="7">
    <source>
        <dbReference type="Pfam" id="PF03466"/>
    </source>
</evidence>
<gene>
    <name evidence="8" type="ORF">SAMN04488539_1298</name>
</gene>
<keyword evidence="5" id="KW-0804">Transcription</keyword>
<evidence type="ECO:0000256" key="2">
    <source>
        <dbReference type="ARBA" id="ARBA00023015"/>
    </source>
</evidence>
<dbReference type="SUPFAM" id="SSF53850">
    <property type="entry name" value="Periplasmic binding protein-like II"/>
    <property type="match status" value="1"/>
</dbReference>
<evidence type="ECO:0000256" key="1">
    <source>
        <dbReference type="ARBA" id="ARBA00009437"/>
    </source>
</evidence>
<dbReference type="eggNOG" id="ENOG5033EXV">
    <property type="taxonomic scope" value="Bacteria"/>
</dbReference>
<feature type="region of interest" description="Disordered" evidence="6">
    <location>
        <begin position="178"/>
        <end position="208"/>
    </location>
</feature>
<evidence type="ECO:0000313" key="8">
    <source>
        <dbReference type="EMBL" id="SDS24669.1"/>
    </source>
</evidence>
<dbReference type="RefSeq" id="WP_019194117.1">
    <property type="nucleotide sequence ID" value="NZ_LT629765.1"/>
</dbReference>
<comment type="similarity">
    <text evidence="1">Belongs to the LysR transcriptional regulatory family.</text>
</comment>
<organism evidence="8 9">
    <name type="scientific">Corynebacterium timonense</name>
    <dbReference type="NCBI Taxonomy" id="441500"/>
    <lineage>
        <taxon>Bacteria</taxon>
        <taxon>Bacillati</taxon>
        <taxon>Actinomycetota</taxon>
        <taxon>Actinomycetes</taxon>
        <taxon>Mycobacteriales</taxon>
        <taxon>Corynebacteriaceae</taxon>
        <taxon>Corynebacterium</taxon>
    </lineage>
</organism>
<keyword evidence="4" id="KW-0010">Activator</keyword>
<reference evidence="8 9" key="1">
    <citation type="submission" date="2016-10" db="EMBL/GenBank/DDBJ databases">
        <authorList>
            <person name="de Groot N.N."/>
        </authorList>
    </citation>
    <scope>NUCLEOTIDE SEQUENCE [LARGE SCALE GENOMIC DNA]</scope>
    <source>
        <strain evidence="8 9">DSM 45434</strain>
    </source>
</reference>
<dbReference type="InterPro" id="IPR005119">
    <property type="entry name" value="LysR_subst-bd"/>
</dbReference>
<evidence type="ECO:0000256" key="5">
    <source>
        <dbReference type="ARBA" id="ARBA00023163"/>
    </source>
</evidence>
<dbReference type="GO" id="GO:0003677">
    <property type="term" value="F:DNA binding"/>
    <property type="evidence" value="ECO:0007669"/>
    <property type="project" value="UniProtKB-KW"/>
</dbReference>
<proteinExistence type="inferred from homology"/>
<evidence type="ECO:0000256" key="6">
    <source>
        <dbReference type="SAM" id="MobiDB-lite"/>
    </source>
</evidence>
<protein>
    <submittedName>
        <fullName evidence="8">LysR substrate binding domain-containing protein</fullName>
    </submittedName>
</protein>
<keyword evidence="9" id="KW-1185">Reference proteome</keyword>
<evidence type="ECO:0000313" key="9">
    <source>
        <dbReference type="Proteomes" id="UP000182237"/>
    </source>
</evidence>
<dbReference type="AlphaFoldDB" id="A0A1H1QP21"/>
<dbReference type="EMBL" id="LT629765">
    <property type="protein sequence ID" value="SDS24669.1"/>
    <property type="molecule type" value="Genomic_DNA"/>
</dbReference>
<dbReference type="PANTHER" id="PTHR30346:SF28">
    <property type="entry name" value="HTH-TYPE TRANSCRIPTIONAL REGULATOR CYNR"/>
    <property type="match status" value="1"/>
</dbReference>
<feature type="compositionally biased region" description="Basic residues" evidence="6">
    <location>
        <begin position="198"/>
        <end position="208"/>
    </location>
</feature>
<feature type="compositionally biased region" description="Polar residues" evidence="6">
    <location>
        <begin position="178"/>
        <end position="187"/>
    </location>
</feature>
<feature type="domain" description="LysR substrate-binding" evidence="7">
    <location>
        <begin position="102"/>
        <end position="175"/>
    </location>
</feature>
<dbReference type="Gene3D" id="3.40.190.10">
    <property type="entry name" value="Periplasmic binding protein-like II"/>
    <property type="match status" value="4"/>
</dbReference>
<dbReference type="Pfam" id="PF03466">
    <property type="entry name" value="LysR_substrate"/>
    <property type="match status" value="1"/>
</dbReference>
<keyword evidence="2" id="KW-0805">Transcription regulation</keyword>
<evidence type="ECO:0000256" key="4">
    <source>
        <dbReference type="ARBA" id="ARBA00023159"/>
    </source>
</evidence>
<dbReference type="OrthoDB" id="3388207at2"/>
<accession>A0A1H1QP21</accession>
<dbReference type="GO" id="GO:0003700">
    <property type="term" value="F:DNA-binding transcription factor activity"/>
    <property type="evidence" value="ECO:0007669"/>
    <property type="project" value="TreeGrafter"/>
</dbReference>
<dbReference type="STRING" id="1203190.GCA_000312345_01288"/>
<name>A0A1H1QP21_9CORY</name>
<dbReference type="Proteomes" id="UP000182237">
    <property type="component" value="Chromosome I"/>
</dbReference>
<dbReference type="GO" id="GO:0032993">
    <property type="term" value="C:protein-DNA complex"/>
    <property type="evidence" value="ECO:0007669"/>
    <property type="project" value="TreeGrafter"/>
</dbReference>